<dbReference type="OrthoDB" id="9146593at2"/>
<reference evidence="1 2" key="2">
    <citation type="journal article" date="2011" name="Stand. Genomic Sci.">
        <title>Complete genome sequence of Isosphaera pallida type strain (IS1B).</title>
        <authorList>
            <consortium name="US DOE Joint Genome Institute (JGI-PGF)"/>
            <person name="Goker M."/>
            <person name="Cleland D."/>
            <person name="Saunders E."/>
            <person name="Lapidus A."/>
            <person name="Nolan M."/>
            <person name="Lucas S."/>
            <person name="Hammon N."/>
            <person name="Deshpande S."/>
            <person name="Cheng J.F."/>
            <person name="Tapia R."/>
            <person name="Han C."/>
            <person name="Goodwin L."/>
            <person name="Pitluck S."/>
            <person name="Liolios K."/>
            <person name="Pagani I."/>
            <person name="Ivanova N."/>
            <person name="Mavromatis K."/>
            <person name="Pati A."/>
            <person name="Chen A."/>
            <person name="Palaniappan K."/>
            <person name="Land M."/>
            <person name="Hauser L."/>
            <person name="Chang Y.J."/>
            <person name="Jeffries C.D."/>
            <person name="Detter J.C."/>
            <person name="Beck B."/>
            <person name="Woyke T."/>
            <person name="Bristow J."/>
            <person name="Eisen J.A."/>
            <person name="Markowitz V."/>
            <person name="Hugenholtz P."/>
            <person name="Kyrpides N.C."/>
            <person name="Klenk H.P."/>
        </authorList>
    </citation>
    <scope>NUCLEOTIDE SEQUENCE [LARGE SCALE GENOMIC DNA]</scope>
    <source>
        <strain evidence="2">ATCC 43644 / DSM 9630 / IS1B</strain>
    </source>
</reference>
<evidence type="ECO:0008006" key="3">
    <source>
        <dbReference type="Google" id="ProtNLM"/>
    </source>
</evidence>
<dbReference type="EMBL" id="CP002353">
    <property type="protein sequence ID" value="ADV63966.1"/>
    <property type="molecule type" value="Genomic_DNA"/>
</dbReference>
<dbReference type="STRING" id="575540.Isop_3407"/>
<dbReference type="HOGENOM" id="CLU_044709_1_0_0"/>
<name>E8R6R4_ISOPI</name>
<organism evidence="1 2">
    <name type="scientific">Isosphaera pallida (strain ATCC 43644 / DSM 9630 / IS1B)</name>
    <dbReference type="NCBI Taxonomy" id="575540"/>
    <lineage>
        <taxon>Bacteria</taxon>
        <taxon>Pseudomonadati</taxon>
        <taxon>Planctomycetota</taxon>
        <taxon>Planctomycetia</taxon>
        <taxon>Isosphaerales</taxon>
        <taxon>Isosphaeraceae</taxon>
        <taxon>Isosphaera</taxon>
    </lineage>
</organism>
<dbReference type="eggNOG" id="COG2960">
    <property type="taxonomic scope" value="Bacteria"/>
</dbReference>
<evidence type="ECO:0000313" key="2">
    <source>
        <dbReference type="Proteomes" id="UP000008631"/>
    </source>
</evidence>
<dbReference type="Pfam" id="PF07586">
    <property type="entry name" value="HXXSHH"/>
    <property type="match status" value="1"/>
</dbReference>
<dbReference type="PROSITE" id="PS51318">
    <property type="entry name" value="TAT"/>
    <property type="match status" value="1"/>
</dbReference>
<gene>
    <name evidence="1" type="ordered locus">Isop_3407</name>
</gene>
<sequence length="438" mass="48978">MTSPRSRREFLRRLGLSAAVTPFLLNLPSLGFANQLERKKRLVVMFSPNGIVPKTFWPDEEGSEFTLKESLTPLAPFKDRTLILHGVCDKIRGDGDNHMRGMGCLLTGIELFPGNIQGGSHTPAGWAKGISIDQEIKNFLQSRPETKTRFGSLEFGVLVPERADTWTRMVYAGPNKPVTPIDDPYQMFTKLYGRAKDRGHLKSVLDDVVADLHKVRDAVSVEDRRLLEEHAAFVRDMERELTETRSAELDHPVPQLEPGLKEENDNLPRISKAQIDLMVQAFAADFMRVATLQYTNSVGNAKMRWLGVDEGHHELSHEPDSNDAVQEKLTRINHWYCEQLAYLAQRLAETPEPGGVGSMLDHTLIVWTNELGKGNSHTLDNIPFVLVGNGLGFGMGRSLKFPKVPHNRLLLSLAQGMGHDLKEFGNPDYCKDGPLALS</sequence>
<dbReference type="KEGG" id="ipa:Isop_3407"/>
<accession>E8R6R4</accession>
<dbReference type="InterPro" id="IPR011447">
    <property type="entry name" value="DUF1552"/>
</dbReference>
<dbReference type="Proteomes" id="UP000008631">
    <property type="component" value="Chromosome"/>
</dbReference>
<protein>
    <recommendedName>
        <fullName evidence="3">DUF1552 domain-containing protein</fullName>
    </recommendedName>
</protein>
<keyword evidence="2" id="KW-1185">Reference proteome</keyword>
<proteinExistence type="predicted"/>
<reference key="1">
    <citation type="submission" date="2010-11" db="EMBL/GenBank/DDBJ databases">
        <title>The complete sequence of chromosome of Isophaera pallida ATCC 43644.</title>
        <authorList>
            <consortium name="US DOE Joint Genome Institute (JGI-PGF)"/>
            <person name="Lucas S."/>
            <person name="Copeland A."/>
            <person name="Lapidus A."/>
            <person name="Bruce D."/>
            <person name="Goodwin L."/>
            <person name="Pitluck S."/>
            <person name="Kyrpides N."/>
            <person name="Mavromatis K."/>
            <person name="Pagani I."/>
            <person name="Ivanova N."/>
            <person name="Saunders E."/>
            <person name="Brettin T."/>
            <person name="Detter J.C."/>
            <person name="Han C."/>
            <person name="Tapia R."/>
            <person name="Land M."/>
            <person name="Hauser L."/>
            <person name="Markowitz V."/>
            <person name="Cheng J.-F."/>
            <person name="Hugenholtz P."/>
            <person name="Woyke T."/>
            <person name="Wu D."/>
            <person name="Eisen J.A."/>
        </authorList>
    </citation>
    <scope>NUCLEOTIDE SEQUENCE</scope>
    <source>
        <strain>ATCC 43644</strain>
    </source>
</reference>
<dbReference type="InParanoid" id="E8R6R4"/>
<dbReference type="RefSeq" id="WP_013566254.1">
    <property type="nucleotide sequence ID" value="NC_014962.1"/>
</dbReference>
<dbReference type="InterPro" id="IPR006311">
    <property type="entry name" value="TAT_signal"/>
</dbReference>
<evidence type="ECO:0000313" key="1">
    <source>
        <dbReference type="EMBL" id="ADV63966.1"/>
    </source>
</evidence>
<dbReference type="AlphaFoldDB" id="E8R6R4"/>